<keyword evidence="2 5" id="KW-0812">Transmembrane</keyword>
<feature type="transmembrane region" description="Helical" evidence="5">
    <location>
        <begin position="41"/>
        <end position="65"/>
    </location>
</feature>
<reference evidence="7" key="1">
    <citation type="journal article" date="2018" name="Nat. Microbiol.">
        <title>Leveraging single-cell genomics to expand the fungal tree of life.</title>
        <authorList>
            <person name="Ahrendt S.R."/>
            <person name="Quandt C.A."/>
            <person name="Ciobanu D."/>
            <person name="Clum A."/>
            <person name="Salamov A."/>
            <person name="Andreopoulos B."/>
            <person name="Cheng J.F."/>
            <person name="Woyke T."/>
            <person name="Pelin A."/>
            <person name="Henrissat B."/>
            <person name="Reynolds N.K."/>
            <person name="Benny G.L."/>
            <person name="Smith M.E."/>
            <person name="James T.Y."/>
            <person name="Grigoriev I.V."/>
        </authorList>
    </citation>
    <scope>NUCLEOTIDE SEQUENCE [LARGE SCALE GENOMIC DNA]</scope>
    <source>
        <strain evidence="7">Benny S71-1</strain>
    </source>
</reference>
<evidence type="ECO:0000313" key="6">
    <source>
        <dbReference type="EMBL" id="RKP27150.1"/>
    </source>
</evidence>
<dbReference type="Gene3D" id="1.20.1740.10">
    <property type="entry name" value="Amino acid/polyamine transporter I"/>
    <property type="match status" value="1"/>
</dbReference>
<comment type="subcellular location">
    <subcellularLocation>
        <location evidence="1">Membrane</location>
        <topology evidence="1">Multi-pass membrane protein</topology>
    </subcellularLocation>
</comment>
<dbReference type="AlphaFoldDB" id="A0A4P9Z668"/>
<evidence type="ECO:0000256" key="1">
    <source>
        <dbReference type="ARBA" id="ARBA00004141"/>
    </source>
</evidence>
<keyword evidence="4 5" id="KW-0472">Membrane</keyword>
<dbReference type="PANTHER" id="PTHR11785">
    <property type="entry name" value="AMINO ACID TRANSPORTER"/>
    <property type="match status" value="1"/>
</dbReference>
<proteinExistence type="predicted"/>
<dbReference type="InterPro" id="IPR050598">
    <property type="entry name" value="AminoAcid_Transporter"/>
</dbReference>
<feature type="transmembrane region" description="Helical" evidence="5">
    <location>
        <begin position="9"/>
        <end position="29"/>
    </location>
</feature>
<feature type="transmembrane region" description="Helical" evidence="5">
    <location>
        <begin position="86"/>
        <end position="116"/>
    </location>
</feature>
<dbReference type="Pfam" id="PF13520">
    <property type="entry name" value="AA_permease_2"/>
    <property type="match status" value="1"/>
</dbReference>
<feature type="transmembrane region" description="Helical" evidence="5">
    <location>
        <begin position="425"/>
        <end position="444"/>
    </location>
</feature>
<keyword evidence="7" id="KW-1185">Reference proteome</keyword>
<feature type="transmembrane region" description="Helical" evidence="5">
    <location>
        <begin position="341"/>
        <end position="358"/>
    </location>
</feature>
<feature type="transmembrane region" description="Helical" evidence="5">
    <location>
        <begin position="136"/>
        <end position="154"/>
    </location>
</feature>
<dbReference type="GO" id="GO:0015179">
    <property type="term" value="F:L-amino acid transmembrane transporter activity"/>
    <property type="evidence" value="ECO:0007669"/>
    <property type="project" value="TreeGrafter"/>
</dbReference>
<sequence length="477" mass="51598">MSGAPEPHMGLFSGITMIVGLIIGSGVFASPGPLFVQAGSVSMALIVWLVAGLLSMLGAFCYAELGTLITKSGGEYQYLKSGFGSLMGVIYTWSNVMLINPIGTASIAVVFARYLLTLVYFRPSMDPDNMPIPPTYQLKLVACGGILLITLINCVSQRSGNMVQNVFTMAKLLAIAIIVVIGLVWLGKGHVENFEHGFKDSSTKPLEYGTAMYLALFAYNGWNNLNYATGELKNPRRNLPLAITISCIVVIACYELANVAYFAVLPISVVRTSETVAMQLGLRTMGAFGGYFMAAMVVCSTFGAMNGNMWAASRLIVANAEEGTVFPKGLGHIHATRQSPVRAWILVAIMSMLLTLPGDFTYLASIYAFLLWIFYFLTVVALLVLRRKMADSPRPFKIWWPLACLFLIVAGYLVVAPLIGTASDAGVYVGCVVACLIGVPIWYFRVRNPQLLSRIVSRLPFCGRRAAANATAPIVAN</sequence>
<dbReference type="InterPro" id="IPR002293">
    <property type="entry name" value="AA/rel_permease1"/>
</dbReference>
<dbReference type="OrthoDB" id="10062876at2759"/>
<keyword evidence="3 5" id="KW-1133">Transmembrane helix</keyword>
<gene>
    <name evidence="6" type="ORF">SYNPS1DRAFT_13132</name>
</gene>
<dbReference type="Proteomes" id="UP000278143">
    <property type="component" value="Unassembled WGS sequence"/>
</dbReference>
<dbReference type="EMBL" id="KZ989261">
    <property type="protein sequence ID" value="RKP27150.1"/>
    <property type="molecule type" value="Genomic_DNA"/>
</dbReference>
<feature type="transmembrane region" description="Helical" evidence="5">
    <location>
        <begin position="284"/>
        <end position="305"/>
    </location>
</feature>
<feature type="transmembrane region" description="Helical" evidence="5">
    <location>
        <begin position="398"/>
        <end position="419"/>
    </location>
</feature>
<evidence type="ECO:0000256" key="3">
    <source>
        <dbReference type="ARBA" id="ARBA00022989"/>
    </source>
</evidence>
<protein>
    <submittedName>
        <fullName evidence="6">Amino acid/polyamine transporter I</fullName>
    </submittedName>
</protein>
<accession>A0A4P9Z668</accession>
<evidence type="ECO:0000256" key="2">
    <source>
        <dbReference type="ARBA" id="ARBA00022692"/>
    </source>
</evidence>
<organism evidence="6 7">
    <name type="scientific">Syncephalis pseudoplumigaleata</name>
    <dbReference type="NCBI Taxonomy" id="1712513"/>
    <lineage>
        <taxon>Eukaryota</taxon>
        <taxon>Fungi</taxon>
        <taxon>Fungi incertae sedis</taxon>
        <taxon>Zoopagomycota</taxon>
        <taxon>Zoopagomycotina</taxon>
        <taxon>Zoopagomycetes</taxon>
        <taxon>Zoopagales</taxon>
        <taxon>Piptocephalidaceae</taxon>
        <taxon>Syncephalis</taxon>
    </lineage>
</organism>
<feature type="transmembrane region" description="Helical" evidence="5">
    <location>
        <begin position="364"/>
        <end position="386"/>
    </location>
</feature>
<feature type="transmembrane region" description="Helical" evidence="5">
    <location>
        <begin position="166"/>
        <end position="186"/>
    </location>
</feature>
<feature type="transmembrane region" description="Helical" evidence="5">
    <location>
        <begin position="239"/>
        <end position="264"/>
    </location>
</feature>
<dbReference type="PANTHER" id="PTHR11785:SF512">
    <property type="entry name" value="SOBREMESA, ISOFORM B"/>
    <property type="match status" value="1"/>
</dbReference>
<evidence type="ECO:0000256" key="5">
    <source>
        <dbReference type="SAM" id="Phobius"/>
    </source>
</evidence>
<feature type="transmembrane region" description="Helical" evidence="5">
    <location>
        <begin position="206"/>
        <end position="227"/>
    </location>
</feature>
<name>A0A4P9Z668_9FUNG</name>
<dbReference type="GO" id="GO:0016020">
    <property type="term" value="C:membrane"/>
    <property type="evidence" value="ECO:0007669"/>
    <property type="project" value="UniProtKB-SubCell"/>
</dbReference>
<evidence type="ECO:0000313" key="7">
    <source>
        <dbReference type="Proteomes" id="UP000278143"/>
    </source>
</evidence>
<dbReference type="PIRSF" id="PIRSF006060">
    <property type="entry name" value="AA_transporter"/>
    <property type="match status" value="1"/>
</dbReference>
<evidence type="ECO:0000256" key="4">
    <source>
        <dbReference type="ARBA" id="ARBA00023136"/>
    </source>
</evidence>